<dbReference type="InterPro" id="IPR050090">
    <property type="entry name" value="Tyrosine_recombinase_XerCD"/>
</dbReference>
<evidence type="ECO:0000259" key="2">
    <source>
        <dbReference type="PROSITE" id="PS51898"/>
    </source>
</evidence>
<proteinExistence type="predicted"/>
<evidence type="ECO:0000256" key="1">
    <source>
        <dbReference type="ARBA" id="ARBA00023172"/>
    </source>
</evidence>
<dbReference type="InterPro" id="IPR013762">
    <property type="entry name" value="Integrase-like_cat_sf"/>
</dbReference>
<dbReference type="InterPro" id="IPR011010">
    <property type="entry name" value="DNA_brk_join_enz"/>
</dbReference>
<evidence type="ECO:0000313" key="3">
    <source>
        <dbReference type="EMBL" id="KKL90333.1"/>
    </source>
</evidence>
<comment type="caution">
    <text evidence="3">The sequence shown here is derived from an EMBL/GenBank/DDBJ whole genome shotgun (WGS) entry which is preliminary data.</text>
</comment>
<protein>
    <recommendedName>
        <fullName evidence="2">Tyr recombinase domain-containing protein</fullName>
    </recommendedName>
</protein>
<name>A0A0F9FVM4_9ZZZZ</name>
<dbReference type="SUPFAM" id="SSF56349">
    <property type="entry name" value="DNA breaking-rejoining enzymes"/>
    <property type="match status" value="1"/>
</dbReference>
<organism evidence="3">
    <name type="scientific">marine sediment metagenome</name>
    <dbReference type="NCBI Taxonomy" id="412755"/>
    <lineage>
        <taxon>unclassified sequences</taxon>
        <taxon>metagenomes</taxon>
        <taxon>ecological metagenomes</taxon>
    </lineage>
</organism>
<keyword evidence="1" id="KW-0233">DNA recombination</keyword>
<reference evidence="3" key="1">
    <citation type="journal article" date="2015" name="Nature">
        <title>Complex archaea that bridge the gap between prokaryotes and eukaryotes.</title>
        <authorList>
            <person name="Spang A."/>
            <person name="Saw J.H."/>
            <person name="Jorgensen S.L."/>
            <person name="Zaremba-Niedzwiedzka K."/>
            <person name="Martijn J."/>
            <person name="Lind A.E."/>
            <person name="van Eijk R."/>
            <person name="Schleper C."/>
            <person name="Guy L."/>
            <person name="Ettema T.J."/>
        </authorList>
    </citation>
    <scope>NUCLEOTIDE SEQUENCE</scope>
</reference>
<sequence>IKNLSHWFPKPGVAGSSPAGRGCNSFENKDLSLFGKDAKKVGRQLVAIMRNVGKPFKLKNKPGWWLRWTCPVVGKRIAKAFHTKALADHYRSILYTQLNSDVFVGTVNVPIDTAIDEYLLTYDTRGLTEAAKEQAEYSLKHLTEITGAKHGTKSLAQKHLDLLIAKRKGEVGTWTVNKDIANVKAFLRWGQHRQRRYFSEDLAIVKLKAPPIIVTALTNKQIKELIARCGDARWRMLILISLVTGLRKSDVDSLTLANVDLDRLIVAGRHKKTGKPYSAPIPDKLAPLLTAYIASLASGQMRLFNIQNSRKGWDSFKQGVTRQDLRKTFSTIMQTVGSISSAQDLLGHASARTTGQFYTDHDLILRWKVNQLPVEKWLDITAKDS</sequence>
<feature type="domain" description="Tyr recombinase" evidence="2">
    <location>
        <begin position="212"/>
        <end position="372"/>
    </location>
</feature>
<dbReference type="Pfam" id="PF00589">
    <property type="entry name" value="Phage_integrase"/>
    <property type="match status" value="1"/>
</dbReference>
<accession>A0A0F9FVM4</accession>
<dbReference type="GO" id="GO:0015074">
    <property type="term" value="P:DNA integration"/>
    <property type="evidence" value="ECO:0007669"/>
    <property type="project" value="InterPro"/>
</dbReference>
<dbReference type="PANTHER" id="PTHR30349">
    <property type="entry name" value="PHAGE INTEGRASE-RELATED"/>
    <property type="match status" value="1"/>
</dbReference>
<dbReference type="Gene3D" id="1.10.443.10">
    <property type="entry name" value="Intergrase catalytic core"/>
    <property type="match status" value="1"/>
</dbReference>
<dbReference type="PANTHER" id="PTHR30349:SF64">
    <property type="entry name" value="PROPHAGE INTEGRASE INTD-RELATED"/>
    <property type="match status" value="1"/>
</dbReference>
<feature type="non-terminal residue" evidence="3">
    <location>
        <position position="1"/>
    </location>
</feature>
<dbReference type="AlphaFoldDB" id="A0A0F9FVM4"/>
<dbReference type="PROSITE" id="PS51898">
    <property type="entry name" value="TYR_RECOMBINASE"/>
    <property type="match status" value="1"/>
</dbReference>
<dbReference type="EMBL" id="LAZR01020033">
    <property type="protein sequence ID" value="KKL90333.1"/>
    <property type="molecule type" value="Genomic_DNA"/>
</dbReference>
<dbReference type="GO" id="GO:0006310">
    <property type="term" value="P:DNA recombination"/>
    <property type="evidence" value="ECO:0007669"/>
    <property type="project" value="UniProtKB-KW"/>
</dbReference>
<dbReference type="GO" id="GO:0003677">
    <property type="term" value="F:DNA binding"/>
    <property type="evidence" value="ECO:0007669"/>
    <property type="project" value="InterPro"/>
</dbReference>
<gene>
    <name evidence="3" type="ORF">LCGC14_1905720</name>
</gene>
<dbReference type="InterPro" id="IPR002104">
    <property type="entry name" value="Integrase_catalytic"/>
</dbReference>